<feature type="transmembrane region" description="Helical" evidence="9">
    <location>
        <begin position="294"/>
        <end position="320"/>
    </location>
</feature>
<evidence type="ECO:0000313" key="11">
    <source>
        <dbReference type="Proteomes" id="UP000006844"/>
    </source>
</evidence>
<dbReference type="InterPro" id="IPR011042">
    <property type="entry name" value="6-blade_b-propeller_TolB-like"/>
</dbReference>
<evidence type="ECO:0000256" key="9">
    <source>
        <dbReference type="SAM" id="Phobius"/>
    </source>
</evidence>
<feature type="transmembrane region" description="Helical" evidence="9">
    <location>
        <begin position="358"/>
        <end position="377"/>
    </location>
</feature>
<evidence type="ECO:0000313" key="10">
    <source>
        <dbReference type="EMBL" id="ADV83395.1"/>
    </source>
</evidence>
<evidence type="ECO:0000256" key="2">
    <source>
        <dbReference type="ARBA" id="ARBA00009820"/>
    </source>
</evidence>
<reference evidence="10 11" key="1">
    <citation type="journal article" date="2012" name="Stand. Genomic Sci.">
        <title>Complete genome sequence of Terriglobus saanensis type strain SP1PR4(T), an Acidobacteria from tundra soil.</title>
        <authorList>
            <person name="Rawat S.R."/>
            <person name="Mannisto M.K."/>
            <person name="Starovoytov V."/>
            <person name="Goodwin L."/>
            <person name="Nolan M."/>
            <person name="Hauser L."/>
            <person name="Land M."/>
            <person name="Davenport K.W."/>
            <person name="Woyke T."/>
            <person name="Haggblom M.M."/>
        </authorList>
    </citation>
    <scope>NUCLEOTIDE SEQUENCE</scope>
    <source>
        <strain evidence="11">ATCC BAA-1853 / DSM 23119 / SP1PR4</strain>
    </source>
</reference>
<dbReference type="PANTHER" id="PTHR36842">
    <property type="entry name" value="PROTEIN TOLB HOMOLOG"/>
    <property type="match status" value="1"/>
</dbReference>
<dbReference type="GO" id="GO:0005886">
    <property type="term" value="C:plasma membrane"/>
    <property type="evidence" value="ECO:0007669"/>
    <property type="project" value="UniProtKB-SubCell"/>
</dbReference>
<feature type="transmembrane region" description="Helical" evidence="9">
    <location>
        <begin position="49"/>
        <end position="68"/>
    </location>
</feature>
<feature type="transmembrane region" description="Helical" evidence="9">
    <location>
        <begin position="327"/>
        <end position="346"/>
    </location>
</feature>
<evidence type="ECO:0000256" key="3">
    <source>
        <dbReference type="ARBA" id="ARBA00022475"/>
    </source>
</evidence>
<keyword evidence="5 9" id="KW-0812">Transmembrane</keyword>
<keyword evidence="3" id="KW-1003">Cell membrane</keyword>
<feature type="transmembrane region" description="Helical" evidence="9">
    <location>
        <begin position="149"/>
        <end position="172"/>
    </location>
</feature>
<dbReference type="HOGENOM" id="CLU_417853_0_0_0"/>
<keyword evidence="4" id="KW-0808">Transferase</keyword>
<evidence type="ECO:0000256" key="5">
    <source>
        <dbReference type="ARBA" id="ARBA00022692"/>
    </source>
</evidence>
<dbReference type="PANTHER" id="PTHR36842:SF1">
    <property type="entry name" value="PROTEIN TOLB"/>
    <property type="match status" value="1"/>
</dbReference>
<dbReference type="InterPro" id="IPR011659">
    <property type="entry name" value="WD40"/>
</dbReference>
<feature type="transmembrane region" description="Helical" evidence="9">
    <location>
        <begin position="179"/>
        <end position="200"/>
    </location>
</feature>
<evidence type="ECO:0000256" key="8">
    <source>
        <dbReference type="ARBA" id="ARBA00024033"/>
    </source>
</evidence>
<accession>E8V147</accession>
<evidence type="ECO:0000256" key="7">
    <source>
        <dbReference type="ARBA" id="ARBA00023136"/>
    </source>
</evidence>
<protein>
    <submittedName>
        <fullName evidence="10">WD40-like beta Propeller containing protein</fullName>
    </submittedName>
</protein>
<feature type="transmembrane region" description="Helical" evidence="9">
    <location>
        <begin position="220"/>
        <end position="238"/>
    </location>
</feature>
<keyword evidence="7 9" id="KW-0472">Membrane</keyword>
<evidence type="ECO:0000256" key="6">
    <source>
        <dbReference type="ARBA" id="ARBA00022989"/>
    </source>
</evidence>
<dbReference type="EMBL" id="CP002467">
    <property type="protein sequence ID" value="ADV83395.1"/>
    <property type="molecule type" value="Genomic_DNA"/>
</dbReference>
<comment type="similarity">
    <text evidence="2">Belongs to the TolB family.</text>
</comment>
<sequence>MHTLPRAWRTLNTDFPNYYMAARLVHEGYDTSRMYEWAWIEREKDHRAVDTRVIGLVSVTPFSTLAAWPLTGLTPLTAKHIWILLNLAFLIPIGWILRSITGLGSRRVALILFLSFPLHRNLLYGQFYVLLLLLISGACFCYLRRHRSLAGGLLAVAAVCKVFPLILFIFFLQRRDWRALIAGVTTGISAVVVSIAAFGLNAHRNWLQEQLPWIMRGDWLGAYASSASISGVLHRLFLSEPQWNPHPWHNSPLCYALLAPTLQMLALAPAILLIRRDDESKERVLLEWSALLTASLTISTIPASYTFVLMVFPVCVLAAILLRQRRYGWLAALVFAYLGIGFPVSAPSRPLGLVFLLYVPRLPLMMAVLFGTYALMWNRRRESGSTKDWSRYVWGVGLTATVILSARSTLRVQRAERQEYAYRVPLQAQGFLSSGPQSTADGIRYAAFTFTGYHLVMENQGKVSADSSIDAPYDDLSFTSGYGHVLVERASSSGSQIVDLNNPSEVVIEDAHEPMLSEDGQTLAFVRDNHGRGRLMVRRRLESSNTTEVALTPIQLNVYEASFLSEKEYAFSATEDGHLPQIYWTDAAHVNTPISLEASRYPALSPDGRWMAYSHLDHGVWNLWIRNRASGAIRRVADVPCNQIQPAWESDSQTLLYGTDCGRSVWFTAVARRKVIP</sequence>
<dbReference type="eggNOG" id="COG0823">
    <property type="taxonomic scope" value="Bacteria"/>
</dbReference>
<feature type="transmembrane region" description="Helical" evidence="9">
    <location>
        <begin position="250"/>
        <end position="274"/>
    </location>
</feature>
<dbReference type="Pfam" id="PF09594">
    <property type="entry name" value="GT87"/>
    <property type="match status" value="1"/>
</dbReference>
<feature type="transmembrane region" description="Helical" evidence="9">
    <location>
        <begin position="80"/>
        <end position="101"/>
    </location>
</feature>
<dbReference type="OrthoDB" id="104043at2"/>
<evidence type="ECO:0000256" key="4">
    <source>
        <dbReference type="ARBA" id="ARBA00022679"/>
    </source>
</evidence>
<dbReference type="Pfam" id="PF07676">
    <property type="entry name" value="PD40"/>
    <property type="match status" value="2"/>
</dbReference>
<dbReference type="KEGG" id="tsa:AciPR4_2617"/>
<organism evidence="10 11">
    <name type="scientific">Terriglobus saanensis (strain ATCC BAA-1853 / DSM 23119 / SP1PR4)</name>
    <dbReference type="NCBI Taxonomy" id="401053"/>
    <lineage>
        <taxon>Bacteria</taxon>
        <taxon>Pseudomonadati</taxon>
        <taxon>Acidobacteriota</taxon>
        <taxon>Terriglobia</taxon>
        <taxon>Terriglobales</taxon>
        <taxon>Acidobacteriaceae</taxon>
        <taxon>Terriglobus</taxon>
    </lineage>
</organism>
<gene>
    <name evidence="10" type="ordered locus">AciPR4_2617</name>
</gene>
<dbReference type="STRING" id="401053.AciPR4_2617"/>
<keyword evidence="6 9" id="KW-1133">Transmembrane helix</keyword>
<proteinExistence type="inferred from homology"/>
<feature type="transmembrane region" description="Helical" evidence="9">
    <location>
        <begin position="389"/>
        <end position="406"/>
    </location>
</feature>
<comment type="similarity">
    <text evidence="8">Belongs to the glycosyltransferase 87 family.</text>
</comment>
<keyword evidence="11" id="KW-1185">Reference proteome</keyword>
<evidence type="ECO:0000256" key="1">
    <source>
        <dbReference type="ARBA" id="ARBA00004651"/>
    </source>
</evidence>
<feature type="transmembrane region" description="Helical" evidence="9">
    <location>
        <begin position="122"/>
        <end position="143"/>
    </location>
</feature>
<dbReference type="SUPFAM" id="SSF82171">
    <property type="entry name" value="DPP6 N-terminal domain-like"/>
    <property type="match status" value="1"/>
</dbReference>
<dbReference type="AlphaFoldDB" id="E8V147"/>
<dbReference type="GO" id="GO:0016758">
    <property type="term" value="F:hexosyltransferase activity"/>
    <property type="evidence" value="ECO:0007669"/>
    <property type="project" value="InterPro"/>
</dbReference>
<dbReference type="InterPro" id="IPR018584">
    <property type="entry name" value="GT87"/>
</dbReference>
<comment type="subcellular location">
    <subcellularLocation>
        <location evidence="1">Cell membrane</location>
        <topology evidence="1">Multi-pass membrane protein</topology>
    </subcellularLocation>
</comment>
<name>E8V147_TERSS</name>
<dbReference type="Gene3D" id="2.120.10.30">
    <property type="entry name" value="TolB, C-terminal domain"/>
    <property type="match status" value="1"/>
</dbReference>
<dbReference type="Proteomes" id="UP000006844">
    <property type="component" value="Chromosome"/>
</dbReference>